<dbReference type="GO" id="GO:0015099">
    <property type="term" value="F:nickel cation transmembrane transporter activity"/>
    <property type="evidence" value="ECO:0007669"/>
    <property type="project" value="InterPro"/>
</dbReference>
<evidence type="ECO:0000256" key="4">
    <source>
        <dbReference type="ARBA" id="ARBA00010892"/>
    </source>
</evidence>
<evidence type="ECO:0000256" key="8">
    <source>
        <dbReference type="ARBA" id="ARBA00022692"/>
    </source>
</evidence>
<dbReference type="Pfam" id="PF03824">
    <property type="entry name" value="NicO"/>
    <property type="match status" value="1"/>
</dbReference>
<feature type="compositionally biased region" description="Basic and acidic residues" evidence="14">
    <location>
        <begin position="551"/>
        <end position="560"/>
    </location>
</feature>
<feature type="transmembrane region" description="Helical" evidence="15">
    <location>
        <begin position="98"/>
        <end position="121"/>
    </location>
</feature>
<dbReference type="GO" id="GO:0003887">
    <property type="term" value="F:DNA-directed DNA polymerase activity"/>
    <property type="evidence" value="ECO:0007669"/>
    <property type="project" value="InterPro"/>
</dbReference>
<feature type="transmembrane region" description="Helical" evidence="15">
    <location>
        <begin position="133"/>
        <end position="156"/>
    </location>
</feature>
<dbReference type="GO" id="GO:0006281">
    <property type="term" value="P:DNA repair"/>
    <property type="evidence" value="ECO:0007669"/>
    <property type="project" value="InterPro"/>
</dbReference>
<protein>
    <recommendedName>
        <fullName evidence="16">BRCT domain-containing protein</fullName>
    </recommendedName>
</protein>
<dbReference type="OrthoDB" id="205514at2759"/>
<feature type="region of interest" description="Disordered" evidence="14">
    <location>
        <begin position="1"/>
        <end position="21"/>
    </location>
</feature>
<keyword evidence="8 15" id="KW-0812">Transmembrane</keyword>
<keyword evidence="10" id="KW-0479">Metal-binding</keyword>
<sequence>MRDSTPPSPNPSHVSEGNGQTDVARTKWNIKKFVRQAERSHRRLPGLKKVPLPAIAIILFIAFINVVVWIAAAIVLAIDLMTRRLLATGQKPVTVGTFFSLGHSTIVIITSIVVAATAAAISSRFDSFSTIGGIIGTSVSAAFLILLGLMNAYILFKLYKQMQKVLDLPEGQEDEVWKIEGGGVLFSVLKRMFKLIDRPWKMYPLGILFGLGFDTSSEIALLGISSVEAAKGTNFWVILIFPVLFTAGMCLLDTTDGALMLSLYVQPSANFLPPKSDTSSDAPLMGEDTEVEPSKNHRDPVAFLYYSIVLTCLTVMVAIVIGVIQLLTLVLNVANPTGKFWDGVQVAGDYYDAIGGGICGLFIIIGGLSVVVYKPWRRWIARRHGKTFVTDVEGYRDEEPSTTNAPDTPILDEGRDGAAAAVNYGATGKGDAAVTVEPVGESGPSFLNCPPIFVLPTHLSLESLHSIEEELVKREAPLTYDISEARLVLGRIGQGKRAALELRSRGIWTEPISKSEPPKKRRRVNAAESKMAADQADLIDLSTETEDEEDGMKSRHDPSRHLHRTQTDSPAAESTVSNPSDASSVSSSVAQADTISVVKLDWLDQCLKAQELLSTDPYTIYIARQASRPVEPSKPASLGSDILQRARQDAALRPPPKPPTVYHHARTHDSTHNPPKLYRTTTSENEETESLPPAPDWVKEHVLYACLRSTPLHPPNEGFINQLIKIRQIRELTLDEIGVRAYSTSIAAIAAYPHEFRRPSEILTLPGCDTKIANLFYEYQQSPTGTLSAATLLDTDPTLQILNTFYNIWGVGAKTAREFYYYRHWTDLDDIIEHGWNNLTRVQQIGLKFYDEFLTGIPRPEVEQIATTVTQHANLVRPTSFDNEEKGIQCIIVGGYRRGKPLCGDVDLILTHPDESLTKNLVVDVVASLESSGWITHTLALHLMTSNRDQQTLPYRASNADSTGKNFDTLDKALVVWQDPHFDDTTNQPETETPGEEEHYAKSKRNPNPHRRVDIIITPWRTVGCAVLGWSGDKTFERDLRRYVKKAHGWKFDSSGVRERTSGGQVVDLEADGETWEERERLVMEGLGVGWRRPEERCTR</sequence>
<keyword evidence="11 15" id="KW-1133">Transmembrane helix</keyword>
<dbReference type="FunFam" id="1.10.150.20:FF:000010">
    <property type="entry name" value="DNA polymerase lambda"/>
    <property type="match status" value="1"/>
</dbReference>
<dbReference type="SUPFAM" id="SSF81301">
    <property type="entry name" value="Nucleotidyltransferase"/>
    <property type="match status" value="1"/>
</dbReference>
<dbReference type="GO" id="GO:0046872">
    <property type="term" value="F:metal ion binding"/>
    <property type="evidence" value="ECO:0007669"/>
    <property type="project" value="UniProtKB-KW"/>
</dbReference>
<dbReference type="InterPro" id="IPR010996">
    <property type="entry name" value="HHH_MUS81"/>
</dbReference>
<evidence type="ECO:0000313" key="18">
    <source>
        <dbReference type="Proteomes" id="UP000184304"/>
    </source>
</evidence>
<evidence type="ECO:0000256" key="14">
    <source>
        <dbReference type="SAM" id="MobiDB-lite"/>
    </source>
</evidence>
<feature type="transmembrane region" description="Helical" evidence="15">
    <location>
        <begin position="303"/>
        <end position="330"/>
    </location>
</feature>
<reference evidence="18" key="1">
    <citation type="journal article" date="2017" name="Genome Biol.">
        <title>Comparative genomics reveals high biological diversity and specific adaptations in the industrially and medically important fungal genus Aspergillus.</title>
        <authorList>
            <person name="de Vries R.P."/>
            <person name="Riley R."/>
            <person name="Wiebenga A."/>
            <person name="Aguilar-Osorio G."/>
            <person name="Amillis S."/>
            <person name="Uchima C.A."/>
            <person name="Anderluh G."/>
            <person name="Asadollahi M."/>
            <person name="Askin M."/>
            <person name="Barry K."/>
            <person name="Battaglia E."/>
            <person name="Bayram O."/>
            <person name="Benocci T."/>
            <person name="Braus-Stromeyer S.A."/>
            <person name="Caldana C."/>
            <person name="Canovas D."/>
            <person name="Cerqueira G.C."/>
            <person name="Chen F."/>
            <person name="Chen W."/>
            <person name="Choi C."/>
            <person name="Clum A."/>
            <person name="Dos Santos R.A."/>
            <person name="Damasio A.R."/>
            <person name="Diallinas G."/>
            <person name="Emri T."/>
            <person name="Fekete E."/>
            <person name="Flipphi M."/>
            <person name="Freyberg S."/>
            <person name="Gallo A."/>
            <person name="Gournas C."/>
            <person name="Habgood R."/>
            <person name="Hainaut M."/>
            <person name="Harispe M.L."/>
            <person name="Henrissat B."/>
            <person name="Hilden K.S."/>
            <person name="Hope R."/>
            <person name="Hossain A."/>
            <person name="Karabika E."/>
            <person name="Karaffa L."/>
            <person name="Karanyi Z."/>
            <person name="Krasevec N."/>
            <person name="Kuo A."/>
            <person name="Kusch H."/>
            <person name="LaButti K."/>
            <person name="Lagendijk E.L."/>
            <person name="Lapidus A."/>
            <person name="Levasseur A."/>
            <person name="Lindquist E."/>
            <person name="Lipzen A."/>
            <person name="Logrieco A.F."/>
            <person name="MacCabe A."/>
            <person name="Maekelae M.R."/>
            <person name="Malavazi I."/>
            <person name="Melin P."/>
            <person name="Meyer V."/>
            <person name="Mielnichuk N."/>
            <person name="Miskei M."/>
            <person name="Molnar A.P."/>
            <person name="Mule G."/>
            <person name="Ngan C.Y."/>
            <person name="Orejas M."/>
            <person name="Orosz E."/>
            <person name="Ouedraogo J.P."/>
            <person name="Overkamp K.M."/>
            <person name="Park H.-S."/>
            <person name="Perrone G."/>
            <person name="Piumi F."/>
            <person name="Punt P.J."/>
            <person name="Ram A.F."/>
            <person name="Ramon A."/>
            <person name="Rauscher S."/>
            <person name="Record E."/>
            <person name="Riano-Pachon D.M."/>
            <person name="Robert V."/>
            <person name="Roehrig J."/>
            <person name="Ruller R."/>
            <person name="Salamov A."/>
            <person name="Salih N.S."/>
            <person name="Samson R.A."/>
            <person name="Sandor E."/>
            <person name="Sanguinetti M."/>
            <person name="Schuetze T."/>
            <person name="Sepcic K."/>
            <person name="Shelest E."/>
            <person name="Sherlock G."/>
            <person name="Sophianopoulou V."/>
            <person name="Squina F.M."/>
            <person name="Sun H."/>
            <person name="Susca A."/>
            <person name="Todd R.B."/>
            <person name="Tsang A."/>
            <person name="Unkles S.E."/>
            <person name="van de Wiele N."/>
            <person name="van Rossen-Uffink D."/>
            <person name="Oliveira J.V."/>
            <person name="Vesth T.C."/>
            <person name="Visser J."/>
            <person name="Yu J.-H."/>
            <person name="Zhou M."/>
            <person name="Andersen M.R."/>
            <person name="Archer D.B."/>
            <person name="Baker S.E."/>
            <person name="Benoit I."/>
            <person name="Brakhage A.A."/>
            <person name="Braus G.H."/>
            <person name="Fischer R."/>
            <person name="Frisvad J.C."/>
            <person name="Goldman G.H."/>
            <person name="Houbraken J."/>
            <person name="Oakley B."/>
            <person name="Pocsi I."/>
            <person name="Scazzocchio C."/>
            <person name="Seiboth B."/>
            <person name="vanKuyk P.A."/>
            <person name="Wortman J."/>
            <person name="Dyer P.S."/>
            <person name="Grigoriev I.V."/>
        </authorList>
    </citation>
    <scope>NUCLEOTIDE SEQUENCE [LARGE SCALE GENOMIC DNA]</scope>
    <source>
        <strain evidence="18">CBS 134.48</strain>
    </source>
</reference>
<dbReference type="Gene3D" id="1.10.150.110">
    <property type="entry name" value="DNA polymerase beta, N-terminal domain-like"/>
    <property type="match status" value="1"/>
</dbReference>
<proteinExistence type="inferred from homology"/>
<keyword evidence="18" id="KW-1185">Reference proteome</keyword>
<feature type="transmembrane region" description="Helical" evidence="15">
    <location>
        <begin position="233"/>
        <end position="252"/>
    </location>
</feature>
<dbReference type="OMA" id="GEGWITH"/>
<dbReference type="InterPro" id="IPR022312">
    <property type="entry name" value="DNA_pol_X"/>
</dbReference>
<keyword evidence="12 15" id="KW-0472">Membrane</keyword>
<comment type="similarity">
    <text evidence="3">Belongs to the DNA polymerase type-X family.</text>
</comment>
<dbReference type="InterPro" id="IPR028207">
    <property type="entry name" value="DNA_pol_B_palm_palm"/>
</dbReference>
<dbReference type="PRINTS" id="PR00869">
    <property type="entry name" value="DNAPOLX"/>
</dbReference>
<feature type="compositionally biased region" description="Polar residues" evidence="14">
    <location>
        <begin position="11"/>
        <end position="21"/>
    </location>
</feature>
<accession>A0A1L9MUN6</accession>
<dbReference type="FunFam" id="1.10.150.110:FF:000005">
    <property type="entry name" value="DNA polymerase POL4"/>
    <property type="match status" value="1"/>
</dbReference>
<feature type="region of interest" description="Disordered" evidence="14">
    <location>
        <begin position="981"/>
        <end position="1008"/>
    </location>
</feature>
<dbReference type="InterPro" id="IPR019843">
    <property type="entry name" value="DNA_pol-X_BS"/>
</dbReference>
<comment type="similarity">
    <text evidence="4">Belongs to the NiCoT transporter (TC 2.A.52) family.</text>
</comment>
<dbReference type="CDD" id="cd00141">
    <property type="entry name" value="NT_POLXc"/>
    <property type="match status" value="1"/>
</dbReference>
<dbReference type="InterPro" id="IPR018944">
    <property type="entry name" value="DNA_pol_lambd_fingers_domain"/>
</dbReference>
<dbReference type="InterPro" id="IPR002054">
    <property type="entry name" value="DNA-dir_DNA_pol_X"/>
</dbReference>
<dbReference type="InterPro" id="IPR001357">
    <property type="entry name" value="BRCT_dom"/>
</dbReference>
<dbReference type="AlphaFoldDB" id="A0A1L9MUN6"/>
<keyword evidence="13" id="KW-0539">Nucleus</keyword>
<feature type="transmembrane region" description="Helical" evidence="15">
    <location>
        <begin position="350"/>
        <end position="373"/>
    </location>
</feature>
<dbReference type="InterPro" id="IPR029398">
    <property type="entry name" value="PolB_thumb"/>
</dbReference>
<dbReference type="Pfam" id="PF10391">
    <property type="entry name" value="DNA_pol_lambd_f"/>
    <property type="match status" value="1"/>
</dbReference>
<evidence type="ECO:0000256" key="9">
    <source>
        <dbReference type="ARBA" id="ARBA00022695"/>
    </source>
</evidence>
<organism evidence="17 18">
    <name type="scientific">Aspergillus tubingensis (strain CBS 134.48)</name>
    <dbReference type="NCBI Taxonomy" id="767770"/>
    <lineage>
        <taxon>Eukaryota</taxon>
        <taxon>Fungi</taxon>
        <taxon>Dikarya</taxon>
        <taxon>Ascomycota</taxon>
        <taxon>Pezizomycotina</taxon>
        <taxon>Eurotiomycetes</taxon>
        <taxon>Eurotiomycetidae</taxon>
        <taxon>Eurotiales</taxon>
        <taxon>Aspergillaceae</taxon>
        <taxon>Aspergillus</taxon>
        <taxon>Aspergillus subgen. Circumdati</taxon>
    </lineage>
</organism>
<keyword evidence="7" id="KW-0808">Transferase</keyword>
<dbReference type="GO" id="GO:0005634">
    <property type="term" value="C:nucleus"/>
    <property type="evidence" value="ECO:0007669"/>
    <property type="project" value="UniProtKB-SubCell"/>
</dbReference>
<dbReference type="SMART" id="SM00483">
    <property type="entry name" value="POLXc"/>
    <property type="match status" value="1"/>
</dbReference>
<dbReference type="GO" id="GO:0003677">
    <property type="term" value="F:DNA binding"/>
    <property type="evidence" value="ECO:0007669"/>
    <property type="project" value="InterPro"/>
</dbReference>
<evidence type="ECO:0000256" key="12">
    <source>
        <dbReference type="ARBA" id="ARBA00023136"/>
    </source>
</evidence>
<dbReference type="SUPFAM" id="SSF81585">
    <property type="entry name" value="PsbU/PolX domain-like"/>
    <property type="match status" value="1"/>
</dbReference>
<evidence type="ECO:0000256" key="15">
    <source>
        <dbReference type="SAM" id="Phobius"/>
    </source>
</evidence>
<evidence type="ECO:0000256" key="13">
    <source>
        <dbReference type="ARBA" id="ARBA00023242"/>
    </source>
</evidence>
<name>A0A1L9MUN6_ASPTC</name>
<evidence type="ECO:0000259" key="16">
    <source>
        <dbReference type="PROSITE" id="PS50172"/>
    </source>
</evidence>
<feature type="transmembrane region" description="Helical" evidence="15">
    <location>
        <begin position="205"/>
        <end position="227"/>
    </location>
</feature>
<evidence type="ECO:0000256" key="5">
    <source>
        <dbReference type="ARBA" id="ARBA00022448"/>
    </source>
</evidence>
<dbReference type="InterPro" id="IPR043519">
    <property type="entry name" value="NT_sf"/>
</dbReference>
<dbReference type="InterPro" id="IPR037160">
    <property type="entry name" value="DNA_Pol_thumb_sf"/>
</dbReference>
<gene>
    <name evidence="17" type="ORF">ASPTUDRAFT_59282</name>
</gene>
<dbReference type="SUPFAM" id="SSF47802">
    <property type="entry name" value="DNA polymerase beta, N-terminal domain-like"/>
    <property type="match status" value="1"/>
</dbReference>
<dbReference type="Gene3D" id="1.10.150.20">
    <property type="entry name" value="5' to 3' exonuclease, C-terminal subdomain"/>
    <property type="match status" value="1"/>
</dbReference>
<dbReference type="EMBL" id="KV878207">
    <property type="protein sequence ID" value="OJI80595.1"/>
    <property type="molecule type" value="Genomic_DNA"/>
</dbReference>
<feature type="compositionally biased region" description="Low complexity" evidence="14">
    <location>
        <begin position="574"/>
        <end position="587"/>
    </location>
</feature>
<dbReference type="FunFam" id="3.30.210.10:FF:000005">
    <property type="entry name" value="DNA polymerase IV"/>
    <property type="match status" value="1"/>
</dbReference>
<evidence type="ECO:0000313" key="17">
    <source>
        <dbReference type="EMBL" id="OJI80595.1"/>
    </source>
</evidence>
<dbReference type="PROSITE" id="PS00522">
    <property type="entry name" value="DNA_POLYMERASE_X"/>
    <property type="match status" value="1"/>
</dbReference>
<feature type="domain" description="BRCT" evidence="16">
    <location>
        <begin position="576"/>
        <end position="620"/>
    </location>
</feature>
<evidence type="ECO:0000256" key="6">
    <source>
        <dbReference type="ARBA" id="ARBA00022596"/>
    </source>
</evidence>
<feature type="region of interest" description="Disordered" evidence="14">
    <location>
        <begin position="511"/>
        <end position="587"/>
    </location>
</feature>
<dbReference type="Proteomes" id="UP000184304">
    <property type="component" value="Unassembled WGS sequence"/>
</dbReference>
<evidence type="ECO:0000256" key="2">
    <source>
        <dbReference type="ARBA" id="ARBA00004127"/>
    </source>
</evidence>
<dbReference type="InterPro" id="IPR027421">
    <property type="entry name" value="DNA_pol_lamdba_lyase_dom_sf"/>
</dbReference>
<dbReference type="VEuPathDB" id="FungiDB:ASPTUDRAFT_59282"/>
<dbReference type="PANTHER" id="PTHR31611">
    <property type="entry name" value="HIGH-AFFINITY NICKEL TRANSPORT PROTEIN NIC1"/>
    <property type="match status" value="1"/>
</dbReference>
<dbReference type="GO" id="GO:0005886">
    <property type="term" value="C:plasma membrane"/>
    <property type="evidence" value="ECO:0007669"/>
    <property type="project" value="InterPro"/>
</dbReference>
<evidence type="ECO:0000256" key="10">
    <source>
        <dbReference type="ARBA" id="ARBA00022723"/>
    </source>
</evidence>
<dbReference type="PANTHER" id="PTHR31611:SF0">
    <property type="entry name" value="HIGH-AFFINITY NICKEL TRANSPORT PROTEIN NIC1"/>
    <property type="match status" value="1"/>
</dbReference>
<evidence type="ECO:0000256" key="7">
    <source>
        <dbReference type="ARBA" id="ARBA00022679"/>
    </source>
</evidence>
<comment type="subcellular location">
    <subcellularLocation>
        <location evidence="2">Endomembrane system</location>
        <topology evidence="2">Multi-pass membrane protein</topology>
    </subcellularLocation>
    <subcellularLocation>
        <location evidence="1">Nucleus</location>
    </subcellularLocation>
</comment>
<evidence type="ECO:0000256" key="11">
    <source>
        <dbReference type="ARBA" id="ARBA00022989"/>
    </source>
</evidence>
<keyword evidence="5" id="KW-0813">Transport</keyword>
<dbReference type="Gene3D" id="3.30.460.10">
    <property type="entry name" value="Beta Polymerase, domain 2"/>
    <property type="match status" value="1"/>
</dbReference>
<evidence type="ECO:0000256" key="3">
    <source>
        <dbReference type="ARBA" id="ARBA00008323"/>
    </source>
</evidence>
<keyword evidence="6" id="KW-0533">Nickel</keyword>
<feature type="region of interest" description="Disordered" evidence="14">
    <location>
        <begin position="274"/>
        <end position="293"/>
    </location>
</feature>
<feature type="transmembrane region" description="Helical" evidence="15">
    <location>
        <begin position="52"/>
        <end position="78"/>
    </location>
</feature>
<dbReference type="Pfam" id="PF14792">
    <property type="entry name" value="DNA_pol_B_palm"/>
    <property type="match status" value="1"/>
</dbReference>
<keyword evidence="9" id="KW-0548">Nucleotidyltransferase</keyword>
<feature type="compositionally biased region" description="Pro residues" evidence="14">
    <location>
        <begin position="1"/>
        <end position="10"/>
    </location>
</feature>
<dbReference type="InterPro" id="IPR004688">
    <property type="entry name" value="Ni/Co_transpt"/>
</dbReference>
<dbReference type="STRING" id="767770.A0A1L9MUN6"/>
<dbReference type="Pfam" id="PF14791">
    <property type="entry name" value="DNA_pol_B_thumb"/>
    <property type="match status" value="1"/>
</dbReference>
<evidence type="ECO:0000256" key="1">
    <source>
        <dbReference type="ARBA" id="ARBA00004123"/>
    </source>
</evidence>
<dbReference type="Pfam" id="PF14716">
    <property type="entry name" value="HHH_8"/>
    <property type="match status" value="1"/>
</dbReference>
<dbReference type="InterPro" id="IPR011541">
    <property type="entry name" value="Ni/Co_transpt_high_affinity"/>
</dbReference>
<feature type="region of interest" description="Disordered" evidence="14">
    <location>
        <begin position="651"/>
        <end position="693"/>
    </location>
</feature>
<dbReference type="PROSITE" id="PS50172">
    <property type="entry name" value="BRCT"/>
    <property type="match status" value="1"/>
</dbReference>
<dbReference type="Gene3D" id="3.30.210.10">
    <property type="entry name" value="DNA polymerase, thumb domain"/>
    <property type="match status" value="1"/>
</dbReference>
<dbReference type="GO" id="GO:0012505">
    <property type="term" value="C:endomembrane system"/>
    <property type="evidence" value="ECO:0007669"/>
    <property type="project" value="UniProtKB-SubCell"/>
</dbReference>